<dbReference type="GO" id="GO:0003688">
    <property type="term" value="F:DNA replication origin binding"/>
    <property type="evidence" value="ECO:0007669"/>
    <property type="project" value="UniProtKB-UniRule"/>
</dbReference>
<feature type="compositionally biased region" description="Acidic residues" evidence="6">
    <location>
        <begin position="189"/>
        <end position="209"/>
    </location>
</feature>
<comment type="function">
    <text evidence="5">Component of the origin recognition complex (ORC) that binds origins of replication. DNA-binding is ATP-dependent. ORC is required to assemble the pre-replication complex necessary to initiate DNA replication.</text>
</comment>
<feature type="domain" description="Origin recognition complex subunit 2 winged-helix" evidence="8">
    <location>
        <begin position="516"/>
        <end position="576"/>
    </location>
</feature>
<dbReference type="InterPro" id="IPR056772">
    <property type="entry name" value="RecA-like_ORC2"/>
</dbReference>
<proteinExistence type="inferred from homology"/>
<dbReference type="AlphaFoldDB" id="A0A8H4BR26"/>
<sequence>MKILEQTDEEIPIHIVSSVDAESVRKEEQLARLHRVKRRRDSGAQKVIDVGLTVNRDGSDKTAAARRRAIKALPQQSVQEDTDMDQVETGEVLSHYKANHDDDADKENVDVSGRSIFKFQQTVRKSGNTMMKKALAEEEEAEEAETSTAPASRRKKTKASTKTHTKSAPDHAKRRRIQRQMELLKDNHNDDEDPDEIPESSSDDDEEGAEQAHRTLNKDDDEEEEEESEEEETHQRKSMFVEQEGYERYFQDLHGSSKTSNNTLSKLQVLEPQEFHHILQAAPKKHQEEIAVLSEMHKQHFPQWFFELHSGFNLAFYGYGSKRNLLNEFAQSALTDGPLIVVNGFFPSISIKDILLKITAGALGTTGSTGSIQDHVQFICDYFASEDRDYESLYIVVHNLDGPNLRNERTQTALSMLANANNIHLVASVDHLNAGLLWDNVKATRFNWIWHDATTFDDYLVETSFENSLLVRTGELGGARGAKFVLDSLTSNARGVFKILAEHQLMEMGIQNMEGRGNETVGLTYSQYYQKCREGFFVSSDLALRTELTEFRDHKLISTKKNLDGTELFFIPLDQSTLVSIVEELN</sequence>
<evidence type="ECO:0000259" key="8">
    <source>
        <dbReference type="Pfam" id="PF24882"/>
    </source>
</evidence>
<evidence type="ECO:0000259" key="7">
    <source>
        <dbReference type="Pfam" id="PF04084"/>
    </source>
</evidence>
<evidence type="ECO:0000256" key="4">
    <source>
        <dbReference type="ARBA" id="ARBA00023242"/>
    </source>
</evidence>
<evidence type="ECO:0000256" key="1">
    <source>
        <dbReference type="ARBA" id="ARBA00004123"/>
    </source>
</evidence>
<dbReference type="GO" id="GO:0006260">
    <property type="term" value="P:DNA replication"/>
    <property type="evidence" value="ECO:0007669"/>
    <property type="project" value="UniProtKB-UniRule"/>
</dbReference>
<keyword evidence="3 5" id="KW-0235">DNA replication</keyword>
<name>A0A8H4BR26_MUCCL</name>
<protein>
    <recommendedName>
        <fullName evidence="5">Origin recognition complex subunit 2</fullName>
    </recommendedName>
</protein>
<evidence type="ECO:0000256" key="2">
    <source>
        <dbReference type="ARBA" id="ARBA00007421"/>
    </source>
</evidence>
<feature type="compositionally biased region" description="Acidic residues" evidence="6">
    <location>
        <begin position="219"/>
        <end position="232"/>
    </location>
</feature>
<dbReference type="EMBL" id="JAAECE010000001">
    <property type="protein sequence ID" value="KAF1806634.1"/>
    <property type="molecule type" value="Genomic_DNA"/>
</dbReference>
<comment type="subunit">
    <text evidence="5">Component of the origin recognition complex (ORC).</text>
</comment>
<dbReference type="Pfam" id="PF04084">
    <property type="entry name" value="RecA-like_ORC2"/>
    <property type="match status" value="1"/>
</dbReference>
<evidence type="ECO:0000313" key="9">
    <source>
        <dbReference type="EMBL" id="KAF1806634.1"/>
    </source>
</evidence>
<evidence type="ECO:0000313" key="10">
    <source>
        <dbReference type="Proteomes" id="UP000469890"/>
    </source>
</evidence>
<comment type="similarity">
    <text evidence="2 5">Belongs to the ORC2 family.</text>
</comment>
<dbReference type="Proteomes" id="UP000469890">
    <property type="component" value="Unassembled WGS sequence"/>
</dbReference>
<dbReference type="PANTHER" id="PTHR14052">
    <property type="entry name" value="ORIGIN RECOGNITION COMPLEX SUBUNIT 2"/>
    <property type="match status" value="1"/>
</dbReference>
<feature type="domain" description="Origin recognition complex subunit 2 RecA-like" evidence="7">
    <location>
        <begin position="290"/>
        <end position="453"/>
    </location>
</feature>
<dbReference type="PANTHER" id="PTHR14052:SF0">
    <property type="entry name" value="ORIGIN RECOGNITION COMPLEX SUBUNIT 2"/>
    <property type="match status" value="1"/>
</dbReference>
<gene>
    <name evidence="9" type="ORF">FB192DRAFT_1316799</name>
</gene>
<comment type="subcellular location">
    <subcellularLocation>
        <location evidence="1 5">Nucleus</location>
    </subcellularLocation>
</comment>
<dbReference type="Pfam" id="PF24882">
    <property type="entry name" value="WHD_ORC2"/>
    <property type="match status" value="1"/>
</dbReference>
<evidence type="ECO:0000256" key="5">
    <source>
        <dbReference type="RuleBase" id="RU368084"/>
    </source>
</evidence>
<reference evidence="9 10" key="1">
    <citation type="submission" date="2019-09" db="EMBL/GenBank/DDBJ databases">
        <authorList>
            <consortium name="DOE Joint Genome Institute"/>
            <person name="Mondo S.J."/>
            <person name="Navarro-Mendoza M.I."/>
            <person name="Perez-Arques C."/>
            <person name="Panchal S."/>
            <person name="Nicolas F.E."/>
            <person name="Ganguly P."/>
            <person name="Pangilinan J."/>
            <person name="Grigoriev I."/>
            <person name="Heitman J."/>
            <person name="Sanya K."/>
            <person name="Garre V."/>
        </authorList>
    </citation>
    <scope>NUCLEOTIDE SEQUENCE [LARGE SCALE GENOMIC DNA]</scope>
    <source>
        <strain evidence="9 10">MU402</strain>
    </source>
</reference>
<feature type="compositionally biased region" description="Basic residues" evidence="6">
    <location>
        <begin position="152"/>
        <end position="165"/>
    </location>
</feature>
<comment type="caution">
    <text evidence="9">The sequence shown here is derived from an EMBL/GenBank/DDBJ whole genome shotgun (WGS) entry which is preliminary data.</text>
</comment>
<dbReference type="InterPro" id="IPR056773">
    <property type="entry name" value="WHD_ORC2"/>
</dbReference>
<dbReference type="InterPro" id="IPR007220">
    <property type="entry name" value="ORC2"/>
</dbReference>
<keyword evidence="4 5" id="KW-0539">Nucleus</keyword>
<evidence type="ECO:0000256" key="6">
    <source>
        <dbReference type="SAM" id="MobiDB-lite"/>
    </source>
</evidence>
<feature type="region of interest" description="Disordered" evidence="6">
    <location>
        <begin position="132"/>
        <end position="241"/>
    </location>
</feature>
<organism evidence="9 10">
    <name type="scientific">Mucor circinelloides f. lusitanicus</name>
    <name type="common">Mucor racemosus var. lusitanicus</name>
    <dbReference type="NCBI Taxonomy" id="29924"/>
    <lineage>
        <taxon>Eukaryota</taxon>
        <taxon>Fungi</taxon>
        <taxon>Fungi incertae sedis</taxon>
        <taxon>Mucoromycota</taxon>
        <taxon>Mucoromycotina</taxon>
        <taxon>Mucoromycetes</taxon>
        <taxon>Mucorales</taxon>
        <taxon>Mucorineae</taxon>
        <taxon>Mucoraceae</taxon>
        <taxon>Mucor</taxon>
    </lineage>
</organism>
<dbReference type="GO" id="GO:0005664">
    <property type="term" value="C:nuclear origin of replication recognition complex"/>
    <property type="evidence" value="ECO:0007669"/>
    <property type="project" value="UniProtKB-UniRule"/>
</dbReference>
<evidence type="ECO:0000256" key="3">
    <source>
        <dbReference type="ARBA" id="ARBA00022705"/>
    </source>
</evidence>
<accession>A0A8H4BR26</accession>